<protein>
    <submittedName>
        <fullName evidence="3">Uncharacterized protein</fullName>
    </submittedName>
</protein>
<evidence type="ECO:0000313" key="2">
    <source>
        <dbReference type="EMBL" id="BAR98871.1"/>
    </source>
</evidence>
<keyword evidence="1" id="KW-0812">Transmembrane</keyword>
<proteinExistence type="predicted"/>
<dbReference type="KEGG" id="bvr:BVIR_64"/>
<dbReference type="EMBL" id="AP014854">
    <property type="protein sequence ID" value="BAR98871.1"/>
    <property type="molecule type" value="Genomic_DNA"/>
</dbReference>
<organism evidence="3 4">
    <name type="scientific">Blastochloris viridis</name>
    <name type="common">Rhodopseudomonas viridis</name>
    <dbReference type="NCBI Taxonomy" id="1079"/>
    <lineage>
        <taxon>Bacteria</taxon>
        <taxon>Pseudomonadati</taxon>
        <taxon>Pseudomonadota</taxon>
        <taxon>Alphaproteobacteria</taxon>
        <taxon>Hyphomicrobiales</taxon>
        <taxon>Blastochloridaceae</taxon>
        <taxon>Blastochloris</taxon>
    </lineage>
</organism>
<dbReference type="EMBL" id="LN907867">
    <property type="protein sequence ID" value="CUU43803.1"/>
    <property type="molecule type" value="Genomic_DNA"/>
</dbReference>
<gene>
    <name evidence="2" type="ORF">BV133_1278</name>
    <name evidence="3" type="ORF">BVIRIDIS_28300</name>
</gene>
<keyword evidence="1" id="KW-1133">Transmembrane helix</keyword>
<dbReference type="AlphaFoldDB" id="A0A0H5BET7"/>
<name>A0A0H5BET7_BLAVI</name>
<reference evidence="4" key="3">
    <citation type="journal article" date="2016" name="Genome Announc.">
        <title>Revised genome sequence of the purple photosynthetic bacterium Blastochloris viridis.</title>
        <authorList>
            <person name="Liu L.N."/>
            <person name="Faulkner M."/>
            <person name="Liu X."/>
            <person name="Huang F."/>
            <person name="Darby A.C."/>
            <person name="Hall N."/>
        </authorList>
    </citation>
    <scope>NUCLEOTIDE SEQUENCE [LARGE SCALE GENOMIC DNA]</scope>
    <source>
        <strain evidence="4">ATCC 19567 / DSM 133 / F</strain>
    </source>
</reference>
<keyword evidence="1" id="KW-0472">Membrane</keyword>
<feature type="transmembrane region" description="Helical" evidence="1">
    <location>
        <begin position="55"/>
        <end position="75"/>
    </location>
</feature>
<feature type="transmembrane region" description="Helical" evidence="1">
    <location>
        <begin position="6"/>
        <end position="27"/>
    </location>
</feature>
<accession>A0A0H5BET7</accession>
<reference evidence="3" key="2">
    <citation type="submission" date="2015-11" db="EMBL/GenBank/DDBJ databases">
        <authorList>
            <person name="Zhang Y."/>
            <person name="Guo Z."/>
        </authorList>
    </citation>
    <scope>NUCLEOTIDE SEQUENCE</scope>
    <source>
        <strain evidence="3">1</strain>
    </source>
</reference>
<sequence>MLEHLISVSVFIIFLINTLALIHYVFLCLRDGVAQAYGPIGSDEFAIFRDERPNAFFAFVGAFSAIAAAMGWISYDSLMRLIG</sequence>
<dbReference type="RefSeq" id="WP_055035939.1">
    <property type="nucleotide sequence ID" value="NZ_AP014854.2"/>
</dbReference>
<evidence type="ECO:0000256" key="1">
    <source>
        <dbReference type="SAM" id="Phobius"/>
    </source>
</evidence>
<reference evidence="2" key="1">
    <citation type="journal article" date="2015" name="Genome Announc.">
        <title>Complete Genome Sequence of the Bacteriochlorophyll b-Producing Photosynthetic Bacterium Blastochloris viridis.</title>
        <authorList>
            <person name="Tsukatani Y."/>
            <person name="Hirose Y."/>
            <person name="Harada J."/>
            <person name="Misawa N."/>
            <person name="Mori K."/>
            <person name="Inoue K."/>
            <person name="Tamiaki H."/>
        </authorList>
    </citation>
    <scope>NUCLEOTIDE SEQUENCE [LARGE SCALE GENOMIC DNA]</scope>
    <source>
        <strain evidence="2">DSM 133</strain>
    </source>
</reference>
<dbReference type="Proteomes" id="UP000065734">
    <property type="component" value="Chromosome I"/>
</dbReference>
<evidence type="ECO:0000313" key="4">
    <source>
        <dbReference type="Proteomes" id="UP000065734"/>
    </source>
</evidence>
<evidence type="ECO:0000313" key="3">
    <source>
        <dbReference type="EMBL" id="CUU43803.1"/>
    </source>
</evidence>
<keyword evidence="4" id="KW-1185">Reference proteome</keyword>